<evidence type="ECO:0000313" key="5">
    <source>
        <dbReference type="Proteomes" id="UP001291999"/>
    </source>
</evidence>
<comment type="caution">
    <text evidence="4">The sequence shown here is derived from an EMBL/GenBank/DDBJ whole genome shotgun (WGS) entry which is preliminary data.</text>
</comment>
<dbReference type="GO" id="GO:0008747">
    <property type="term" value="F:N-acetylneuraminate lyase activity"/>
    <property type="evidence" value="ECO:0007669"/>
    <property type="project" value="UniProtKB-EC"/>
</dbReference>
<dbReference type="PIRSF" id="PIRSF001365">
    <property type="entry name" value="DHDPS"/>
    <property type="match status" value="1"/>
</dbReference>
<keyword evidence="5" id="KW-1185">Reference proteome</keyword>
<name>A0ABU5KB87_9ACTN</name>
<comment type="similarity">
    <text evidence="1 3">Belongs to the DapA family.</text>
</comment>
<evidence type="ECO:0000313" key="4">
    <source>
        <dbReference type="EMBL" id="MDZ5662234.1"/>
    </source>
</evidence>
<dbReference type="SMART" id="SM01130">
    <property type="entry name" value="DHDPS"/>
    <property type="match status" value="1"/>
</dbReference>
<sequence length="266" mass="28220">MLGSTGSYAYLTRDERRRVVQLAVQEAGDVPVLAGVGATRTRDVLRHIDDAQQAGAAALLLAPVSYQPLSDEEVYALFEDVTAAVSVPVVVYDNPGTTHFTFSDDLHARIAQLPAIASIKIPPDHDGPDALRERVDNLRSQLPAGVTIGISGDDVAAEGLNAGCDTWYSVLAGTVPDPCRAIVDAAGAGDAARTAELSNRLMPLWNLFFDHGSYRVTSAVAEELGLVAHPNLPRPVCGLDPTTRHQVRDAIATMRANGVPGLDPVR</sequence>
<dbReference type="Gene3D" id="3.20.20.70">
    <property type="entry name" value="Aldolase class I"/>
    <property type="match status" value="1"/>
</dbReference>
<evidence type="ECO:0000256" key="2">
    <source>
        <dbReference type="ARBA" id="ARBA00023239"/>
    </source>
</evidence>
<dbReference type="GO" id="GO:0008840">
    <property type="term" value="F:4-hydroxy-tetrahydrodipicolinate synthase activity"/>
    <property type="evidence" value="ECO:0007669"/>
    <property type="project" value="UniProtKB-EC"/>
</dbReference>
<keyword evidence="2 3" id="KW-0456">Lyase</keyword>
<evidence type="ECO:0000256" key="1">
    <source>
        <dbReference type="ARBA" id="ARBA00007592"/>
    </source>
</evidence>
<gene>
    <name evidence="4" type="ORF">SFC79_10700</name>
</gene>
<dbReference type="GO" id="GO:0047448">
    <property type="term" value="F:5-dehydro-4-deoxyglucarate dehydratase activity"/>
    <property type="evidence" value="ECO:0007669"/>
    <property type="project" value="UniProtKB-EC"/>
</dbReference>
<dbReference type="EC" id="4.3.3.7" evidence="4"/>
<dbReference type="SUPFAM" id="SSF51569">
    <property type="entry name" value="Aldolase"/>
    <property type="match status" value="1"/>
</dbReference>
<dbReference type="InterPro" id="IPR013785">
    <property type="entry name" value="Aldolase_TIM"/>
</dbReference>
<reference evidence="4 5" key="1">
    <citation type="submission" date="2023-11" db="EMBL/GenBank/DDBJ databases">
        <title>Novel species in genus Nocardioides.</title>
        <authorList>
            <person name="Zhou H."/>
        </authorList>
    </citation>
    <scope>NUCLEOTIDE SEQUENCE [LARGE SCALE GENOMIC DNA]</scope>
    <source>
        <strain evidence="4 5">S-58</strain>
    </source>
</reference>
<dbReference type="EC" id="4.1.3.3" evidence="4"/>
<dbReference type="InterPro" id="IPR002220">
    <property type="entry name" value="DapA-like"/>
</dbReference>
<dbReference type="CDD" id="cd00408">
    <property type="entry name" value="DHDPS-like"/>
    <property type="match status" value="1"/>
</dbReference>
<dbReference type="EMBL" id="JAXQPW010000002">
    <property type="protein sequence ID" value="MDZ5662234.1"/>
    <property type="molecule type" value="Genomic_DNA"/>
</dbReference>
<dbReference type="Proteomes" id="UP001291999">
    <property type="component" value="Unassembled WGS sequence"/>
</dbReference>
<organism evidence="4 5">
    <name type="scientific">Nocardioides renjunii</name>
    <dbReference type="NCBI Taxonomy" id="3095075"/>
    <lineage>
        <taxon>Bacteria</taxon>
        <taxon>Bacillati</taxon>
        <taxon>Actinomycetota</taxon>
        <taxon>Actinomycetes</taxon>
        <taxon>Propionibacteriales</taxon>
        <taxon>Nocardioidaceae</taxon>
        <taxon>Nocardioides</taxon>
    </lineage>
</organism>
<accession>A0ABU5KB87</accession>
<dbReference type="Pfam" id="PF00701">
    <property type="entry name" value="DHDPS"/>
    <property type="match status" value="1"/>
</dbReference>
<protein>
    <submittedName>
        <fullName evidence="4">Dihydrodipicolinate synthase family protein</fullName>
        <ecNumber evidence="4">4.1.3.3</ecNumber>
        <ecNumber evidence="4">4.2.1.41</ecNumber>
        <ecNumber evidence="4">4.3.3.7</ecNumber>
    </submittedName>
</protein>
<dbReference type="PANTHER" id="PTHR12128:SF66">
    <property type="entry name" value="4-HYDROXY-2-OXOGLUTARATE ALDOLASE, MITOCHONDRIAL"/>
    <property type="match status" value="1"/>
</dbReference>
<dbReference type="PANTHER" id="PTHR12128">
    <property type="entry name" value="DIHYDRODIPICOLINATE SYNTHASE"/>
    <property type="match status" value="1"/>
</dbReference>
<evidence type="ECO:0000256" key="3">
    <source>
        <dbReference type="PIRNR" id="PIRNR001365"/>
    </source>
</evidence>
<proteinExistence type="inferred from homology"/>
<dbReference type="EC" id="4.2.1.41" evidence="4"/>